<evidence type="ECO:0000313" key="8">
    <source>
        <dbReference type="EMBL" id="CAY71811.1"/>
    </source>
</evidence>
<dbReference type="InParanoid" id="C4R886"/>
<comment type="subcellular location">
    <subcellularLocation>
        <location evidence="1">Membrane</location>
        <topology evidence="1">Multi-pass membrane protein</topology>
    </subcellularLocation>
</comment>
<evidence type="ECO:0000256" key="1">
    <source>
        <dbReference type="ARBA" id="ARBA00004141"/>
    </source>
</evidence>
<keyword evidence="5 7" id="KW-0472">Membrane</keyword>
<evidence type="ECO:0000256" key="4">
    <source>
        <dbReference type="ARBA" id="ARBA00022989"/>
    </source>
</evidence>
<evidence type="ECO:0000256" key="6">
    <source>
        <dbReference type="SAM" id="MobiDB-lite"/>
    </source>
</evidence>
<keyword evidence="4 7" id="KW-1133">Transmembrane helix</keyword>
<feature type="transmembrane region" description="Helical" evidence="7">
    <location>
        <begin position="39"/>
        <end position="57"/>
    </location>
</feature>
<dbReference type="FunCoup" id="C4R886">
    <property type="interactions" value="154"/>
</dbReference>
<name>C4R886_KOMPG</name>
<evidence type="ECO:0008006" key="10">
    <source>
        <dbReference type="Google" id="ProtNLM"/>
    </source>
</evidence>
<feature type="transmembrane region" description="Helical" evidence="7">
    <location>
        <begin position="69"/>
        <end position="89"/>
    </location>
</feature>
<dbReference type="Pfam" id="PF03661">
    <property type="entry name" value="TMEM33_Pom33"/>
    <property type="match status" value="1"/>
</dbReference>
<dbReference type="GO" id="GO:0061024">
    <property type="term" value="P:membrane organization"/>
    <property type="evidence" value="ECO:0007669"/>
    <property type="project" value="TreeGrafter"/>
</dbReference>
<dbReference type="PANTHER" id="PTHR12703:SF4">
    <property type="entry name" value="TRANSMEMBRANE PROTEIN 33"/>
    <property type="match status" value="1"/>
</dbReference>
<feature type="transmembrane region" description="Helical" evidence="7">
    <location>
        <begin position="174"/>
        <end position="192"/>
    </location>
</feature>
<dbReference type="HOGENOM" id="CLU_065417_0_0_1"/>
<dbReference type="RefSeq" id="XP_002493990.1">
    <property type="nucleotide sequence ID" value="XM_002493945.1"/>
</dbReference>
<reference evidence="8 9" key="1">
    <citation type="journal article" date="2009" name="Nat. Biotechnol.">
        <title>Genome sequence of the recombinant protein production host Pichia pastoris.</title>
        <authorList>
            <person name="De Schutter K."/>
            <person name="Lin Y.C."/>
            <person name="Tiels P."/>
            <person name="Van Hecke A."/>
            <person name="Glinka S."/>
            <person name="Weber-Lehmann J."/>
            <person name="Rouze P."/>
            <person name="Van de Peer Y."/>
            <person name="Callewaert N."/>
        </authorList>
    </citation>
    <scope>NUCLEOTIDE SEQUENCE [LARGE SCALE GENOMIC DNA]</scope>
    <source>
        <strain evidence="9">GS115 / ATCC 20864</strain>
    </source>
</reference>
<dbReference type="InterPro" id="IPR005344">
    <property type="entry name" value="TMEM33/Pom33"/>
</dbReference>
<feature type="transmembrane region" description="Helical" evidence="7">
    <location>
        <begin position="109"/>
        <end position="136"/>
    </location>
</feature>
<sequence>MASTPSSNKTTPSKSNASTNPTRSSGKTDWVSLFQTLHFAWFLGHVLTLLGGLGYLLTIRSSGAINSFFYNAVFVGAVESFGVLLFQSYTNKTLSLKPLDLLALENIQYFAIAALFLTILPHIAIAVVPFTLFSVFHALSYTRSNILPLLNIPATATVSSKIADFVKTYNDKSLFLVSNFEFFTLAIILVKALLFRKGYWIAAAIYTVFFKLRFEKSIFLRSVVKSWEARIDGLVSHPSLNVAVKSNWVQVKKLIRTYGGKPILATTASGSSSSNPSTPQKNE</sequence>
<dbReference type="GO" id="GO:0016020">
    <property type="term" value="C:membrane"/>
    <property type="evidence" value="ECO:0007669"/>
    <property type="project" value="UniProtKB-SubCell"/>
</dbReference>
<dbReference type="GeneID" id="8200819"/>
<evidence type="ECO:0000256" key="7">
    <source>
        <dbReference type="SAM" id="Phobius"/>
    </source>
</evidence>
<dbReference type="AlphaFoldDB" id="C4R886"/>
<accession>C4R886</accession>
<dbReference type="OrthoDB" id="3978714at2759"/>
<protein>
    <recommendedName>
        <fullName evidence="10">Pore membrane protein of 33 kDa</fullName>
    </recommendedName>
</protein>
<dbReference type="KEGG" id="ppa:PAS_chr4_0551"/>
<evidence type="ECO:0000256" key="2">
    <source>
        <dbReference type="ARBA" id="ARBA00007322"/>
    </source>
</evidence>
<keyword evidence="9" id="KW-1185">Reference proteome</keyword>
<dbReference type="InterPro" id="IPR051645">
    <property type="entry name" value="PER33/POM33_regulator"/>
</dbReference>
<gene>
    <name evidence="8" type="ordered locus">PAS_chr4_0551</name>
</gene>
<feature type="region of interest" description="Disordered" evidence="6">
    <location>
        <begin position="1"/>
        <end position="26"/>
    </location>
</feature>
<dbReference type="PANTHER" id="PTHR12703">
    <property type="entry name" value="TRANSMEMBRANE PROTEIN 33"/>
    <property type="match status" value="1"/>
</dbReference>
<feature type="compositionally biased region" description="Low complexity" evidence="6">
    <location>
        <begin position="1"/>
        <end position="22"/>
    </location>
</feature>
<evidence type="ECO:0000256" key="3">
    <source>
        <dbReference type="ARBA" id="ARBA00022692"/>
    </source>
</evidence>
<comment type="similarity">
    <text evidence="2">Belongs to the PER33/POM33 family.</text>
</comment>
<proteinExistence type="inferred from homology"/>
<evidence type="ECO:0000256" key="5">
    <source>
        <dbReference type="ARBA" id="ARBA00023136"/>
    </source>
</evidence>
<dbReference type="GO" id="GO:0071786">
    <property type="term" value="P:endoplasmic reticulum tubular network organization"/>
    <property type="evidence" value="ECO:0007669"/>
    <property type="project" value="TreeGrafter"/>
</dbReference>
<organism evidence="8 9">
    <name type="scientific">Komagataella phaffii (strain GS115 / ATCC 20864)</name>
    <name type="common">Yeast</name>
    <name type="synonym">Pichia pastoris</name>
    <dbReference type="NCBI Taxonomy" id="644223"/>
    <lineage>
        <taxon>Eukaryota</taxon>
        <taxon>Fungi</taxon>
        <taxon>Dikarya</taxon>
        <taxon>Ascomycota</taxon>
        <taxon>Saccharomycotina</taxon>
        <taxon>Pichiomycetes</taxon>
        <taxon>Pichiales</taxon>
        <taxon>Pichiaceae</taxon>
        <taxon>Komagataella</taxon>
    </lineage>
</organism>
<dbReference type="Proteomes" id="UP000000314">
    <property type="component" value="Chromosome 4"/>
</dbReference>
<evidence type="ECO:0000313" key="9">
    <source>
        <dbReference type="Proteomes" id="UP000000314"/>
    </source>
</evidence>
<dbReference type="eggNOG" id="KOG4002">
    <property type="taxonomic scope" value="Eukaryota"/>
</dbReference>
<keyword evidence="3 7" id="KW-0812">Transmembrane</keyword>
<dbReference type="GO" id="GO:0005783">
    <property type="term" value="C:endoplasmic reticulum"/>
    <property type="evidence" value="ECO:0007669"/>
    <property type="project" value="TreeGrafter"/>
</dbReference>
<dbReference type="OMA" id="NVQYLIM"/>
<dbReference type="STRING" id="644223.C4R886"/>
<dbReference type="EMBL" id="FN392322">
    <property type="protein sequence ID" value="CAY71811.1"/>
    <property type="molecule type" value="Genomic_DNA"/>
</dbReference>